<organism evidence="4 5">
    <name type="scientific">Neocallimastix californiae</name>
    <dbReference type="NCBI Taxonomy" id="1754190"/>
    <lineage>
        <taxon>Eukaryota</taxon>
        <taxon>Fungi</taxon>
        <taxon>Fungi incertae sedis</taxon>
        <taxon>Chytridiomycota</taxon>
        <taxon>Chytridiomycota incertae sedis</taxon>
        <taxon>Neocallimastigomycetes</taxon>
        <taxon>Neocallimastigales</taxon>
        <taxon>Neocallimastigaceae</taxon>
        <taxon>Neocallimastix</taxon>
    </lineage>
</organism>
<gene>
    <name evidence="4" type="ORF">LY90DRAFT_676530</name>
</gene>
<accession>A0A1Y2AE92</accession>
<dbReference type="Proteomes" id="UP000193920">
    <property type="component" value="Unassembled WGS sequence"/>
</dbReference>
<feature type="region of interest" description="Disordered" evidence="3">
    <location>
        <begin position="761"/>
        <end position="786"/>
    </location>
</feature>
<comment type="similarity">
    <text evidence="1">Belongs to the SAPS family.</text>
</comment>
<proteinExistence type="inferred from homology"/>
<comment type="caution">
    <text evidence="4">The sequence shown here is derived from an EMBL/GenBank/DDBJ whole genome shotgun (WGS) entry which is preliminary data.</text>
</comment>
<dbReference type="GO" id="GO:0019903">
    <property type="term" value="F:protein phosphatase binding"/>
    <property type="evidence" value="ECO:0007669"/>
    <property type="project" value="InterPro"/>
</dbReference>
<keyword evidence="2" id="KW-0131">Cell cycle</keyword>
<dbReference type="OrthoDB" id="295029at2759"/>
<evidence type="ECO:0000256" key="3">
    <source>
        <dbReference type="SAM" id="MobiDB-lite"/>
    </source>
</evidence>
<keyword evidence="5" id="KW-1185">Reference proteome</keyword>
<dbReference type="GO" id="GO:0005634">
    <property type="term" value="C:nucleus"/>
    <property type="evidence" value="ECO:0007669"/>
    <property type="project" value="TreeGrafter"/>
</dbReference>
<dbReference type="STRING" id="1754190.A0A1Y2AE92"/>
<evidence type="ECO:0000313" key="4">
    <source>
        <dbReference type="EMBL" id="ORY20898.1"/>
    </source>
</evidence>
<evidence type="ECO:0000256" key="2">
    <source>
        <dbReference type="ARBA" id="ARBA00023306"/>
    </source>
</evidence>
<dbReference type="GO" id="GO:0005829">
    <property type="term" value="C:cytosol"/>
    <property type="evidence" value="ECO:0007669"/>
    <property type="project" value="TreeGrafter"/>
</dbReference>
<evidence type="ECO:0000256" key="1">
    <source>
        <dbReference type="ARBA" id="ARBA00006180"/>
    </source>
</evidence>
<dbReference type="InterPro" id="IPR007587">
    <property type="entry name" value="SAPS"/>
</dbReference>
<name>A0A1Y2AE92_9FUNG</name>
<dbReference type="PANTHER" id="PTHR12634">
    <property type="entry name" value="SIT4 YEAST -ASSOCIATING PROTEIN-RELATED"/>
    <property type="match status" value="1"/>
</dbReference>
<reference evidence="4 5" key="1">
    <citation type="submission" date="2016-08" db="EMBL/GenBank/DDBJ databases">
        <title>A Parts List for Fungal Cellulosomes Revealed by Comparative Genomics.</title>
        <authorList>
            <consortium name="DOE Joint Genome Institute"/>
            <person name="Haitjema C.H."/>
            <person name="Gilmore S.P."/>
            <person name="Henske J.K."/>
            <person name="Solomon K.V."/>
            <person name="De Groot R."/>
            <person name="Kuo A."/>
            <person name="Mondo S.J."/>
            <person name="Salamov A.A."/>
            <person name="Labutti K."/>
            <person name="Zhao Z."/>
            <person name="Chiniquy J."/>
            <person name="Barry K."/>
            <person name="Brewer H.M."/>
            <person name="Purvine S.O."/>
            <person name="Wright A.T."/>
            <person name="Boxma B."/>
            <person name="Van Alen T."/>
            <person name="Hackstein J.H."/>
            <person name="Baker S.E."/>
            <person name="Grigoriev I.V."/>
            <person name="O'Malley M.A."/>
        </authorList>
    </citation>
    <scope>NUCLEOTIDE SEQUENCE [LARGE SCALE GENOMIC DNA]</scope>
    <source>
        <strain evidence="4 5">G1</strain>
    </source>
</reference>
<dbReference type="Pfam" id="PF04499">
    <property type="entry name" value="SAPS"/>
    <property type="match status" value="1"/>
</dbReference>
<dbReference type="EMBL" id="MCOG01000277">
    <property type="protein sequence ID" value="ORY20898.1"/>
    <property type="molecule type" value="Genomic_DNA"/>
</dbReference>
<dbReference type="PANTHER" id="PTHR12634:SF8">
    <property type="entry name" value="FIERY MOUNTAIN, ISOFORM D"/>
    <property type="match status" value="1"/>
</dbReference>
<feature type="compositionally biased region" description="Basic and acidic residues" evidence="3">
    <location>
        <begin position="769"/>
        <end position="783"/>
    </location>
</feature>
<feature type="region of interest" description="Disordered" evidence="3">
    <location>
        <begin position="676"/>
        <end position="698"/>
    </location>
</feature>
<protein>
    <submittedName>
        <fullName evidence="4">SAPS-domain-containing protein</fullName>
    </submittedName>
</protein>
<dbReference type="GO" id="GO:0019888">
    <property type="term" value="F:protein phosphatase regulator activity"/>
    <property type="evidence" value="ECO:0007669"/>
    <property type="project" value="TreeGrafter"/>
</dbReference>
<evidence type="ECO:0000313" key="5">
    <source>
        <dbReference type="Proteomes" id="UP000193920"/>
    </source>
</evidence>
<dbReference type="AlphaFoldDB" id="A0A1Y2AE92"/>
<sequence length="809" mass="92654">MFWSFVQPTTVIDDLLSQEDVQLETLLEEDDLLQECKAHNSKLIEYFSDPEIIKKLLNYITNPPEELEELKKLKYSYLSCEILSCDIWPIYDAIMENTNALVEFWKFVDRDEPLEIFQASYFCKVNLVLLQYKLPEMLQFIRDHPEILSKILKHISSSPIAEILLKLISVSDREEANGIIEWLQQEKVIPILVSRFDPNLDDETHTNIANTLIDINSVSYTSPLLTNDLLSGNIDGVNSFLSSQITNFGGNALVDELKSKPIIEQLVGYMLDEKAPNSTSSLIHGTTVIIDLIRRYCGDIEQAEYQQHQYDHFQQENMRDENQYQDVVPPTPPTKAQFEMLSLALNDLLNVLGNNLEKFEYLLLHPKSINGPIPTTLGEVVPFGTERLRVCELFAEVIHLQYLYSSSPLFDRIVFEQKEGEKKRTLVEELITITDKFTERKMLPICLNLFFEFPWNNFLHSVVYDMIAKIFNTCSYLVTATNLSNEIDDENQLSAEEQMFASLSEETKERMNLIKNSVIKLTSSILDEGQLPQKIVEAQRLNDIEEKKEKGLRLGYMGHLTHISDEICKLISKCSNQFSDKINDYINGKDWADYINNSLQETKNRDSQALGGQRPNNDTITNISFGYQAQDFDFDNQDDQYRLAIGSSGFGVEDDEEDINGFDMNEFETMISSSKDRDSAEKFFENSSEDEMDSSEEEEDWINGLGNNNKMDGNILGQSDWTADFNEFDNNVNGGSLGEDDKLNDWANFDEAFSPDKINAVNISTSSNDSKDENQPGFEKEDILTDLDNNNIVENLNNLSLDENKDSKK</sequence>
<feature type="compositionally biased region" description="Acidic residues" evidence="3">
    <location>
        <begin position="687"/>
        <end position="698"/>
    </location>
</feature>